<accession>A0A5S4GWH1</accession>
<dbReference type="AlphaFoldDB" id="A0A5S4GWH1"/>
<dbReference type="InterPro" id="IPR006016">
    <property type="entry name" value="UspA"/>
</dbReference>
<evidence type="ECO:0000313" key="3">
    <source>
        <dbReference type="Proteomes" id="UP000306628"/>
    </source>
</evidence>
<dbReference type="OrthoDB" id="3472822at2"/>
<comment type="caution">
    <text evidence="2">The sequence shown here is derived from an EMBL/GenBank/DDBJ whole genome shotgun (WGS) entry which is preliminary data.</text>
</comment>
<protein>
    <submittedName>
        <fullName evidence="2">Universal stress protein</fullName>
    </submittedName>
</protein>
<organism evidence="2 3">
    <name type="scientific">Nonomuraea zeae</name>
    <dbReference type="NCBI Taxonomy" id="1642303"/>
    <lineage>
        <taxon>Bacteria</taxon>
        <taxon>Bacillati</taxon>
        <taxon>Actinomycetota</taxon>
        <taxon>Actinomycetes</taxon>
        <taxon>Streptosporangiales</taxon>
        <taxon>Streptosporangiaceae</taxon>
        <taxon>Nonomuraea</taxon>
    </lineage>
</organism>
<dbReference type="CDD" id="cd00293">
    <property type="entry name" value="USP-like"/>
    <property type="match status" value="1"/>
</dbReference>
<sequence length="171" mass="18116">MSTLNRRRICQDQEGPGMNADDCWSDPIHGDGPRVLVVLDGSLASLAALRVAVTEARRRHAHLQAIRVLPGVGALPGLPDGHEFFARLREGVWASLREALGRVPADIDISTAVARGAGPALVAMAGGEDDLLVLGGGEGRLLRRWRSAAVSRYCVTHARCPVLTDVGTSPS</sequence>
<dbReference type="EMBL" id="VCKX01000017">
    <property type="protein sequence ID" value="TMR37315.1"/>
    <property type="molecule type" value="Genomic_DNA"/>
</dbReference>
<dbReference type="Gene3D" id="3.40.50.12370">
    <property type="match status" value="1"/>
</dbReference>
<dbReference type="SUPFAM" id="SSF52402">
    <property type="entry name" value="Adenine nucleotide alpha hydrolases-like"/>
    <property type="match status" value="1"/>
</dbReference>
<proteinExistence type="predicted"/>
<evidence type="ECO:0000259" key="1">
    <source>
        <dbReference type="Pfam" id="PF00582"/>
    </source>
</evidence>
<evidence type="ECO:0000313" key="2">
    <source>
        <dbReference type="EMBL" id="TMR37315.1"/>
    </source>
</evidence>
<dbReference type="Proteomes" id="UP000306628">
    <property type="component" value="Unassembled WGS sequence"/>
</dbReference>
<feature type="domain" description="UspA" evidence="1">
    <location>
        <begin position="34"/>
        <end position="163"/>
    </location>
</feature>
<dbReference type="Pfam" id="PF00582">
    <property type="entry name" value="Usp"/>
    <property type="match status" value="1"/>
</dbReference>
<keyword evidence="3" id="KW-1185">Reference proteome</keyword>
<gene>
    <name evidence="2" type="ORF">ETD85_08165</name>
</gene>
<reference evidence="2 3" key="1">
    <citation type="submission" date="2019-05" db="EMBL/GenBank/DDBJ databases">
        <title>Draft genome sequence of Nonomuraea zeae DSM 100528.</title>
        <authorList>
            <person name="Saricaoglu S."/>
            <person name="Isik K."/>
        </authorList>
    </citation>
    <scope>NUCLEOTIDE SEQUENCE [LARGE SCALE GENOMIC DNA]</scope>
    <source>
        <strain evidence="2 3">DSM 100528</strain>
    </source>
</reference>
<name>A0A5S4GWH1_9ACTN</name>